<name>A0AA87WGV9_9BRAD</name>
<comment type="caution">
    <text evidence="1">The sequence shown here is derived from an EMBL/GenBank/DDBJ whole genome shotgun (WGS) entry which is preliminary data.</text>
</comment>
<dbReference type="Proteomes" id="UP000625079">
    <property type="component" value="Unassembled WGS sequence"/>
</dbReference>
<organism evidence="1 2">
    <name type="scientific">Bradyrhizobium guangdongense</name>
    <dbReference type="NCBI Taxonomy" id="1325090"/>
    <lineage>
        <taxon>Bacteria</taxon>
        <taxon>Pseudomonadati</taxon>
        <taxon>Pseudomonadota</taxon>
        <taxon>Alphaproteobacteria</taxon>
        <taxon>Hyphomicrobiales</taxon>
        <taxon>Nitrobacteraceae</taxon>
        <taxon>Bradyrhizobium</taxon>
    </lineage>
</organism>
<protein>
    <submittedName>
        <fullName evidence="1">Uncharacterized protein</fullName>
    </submittedName>
</protein>
<evidence type="ECO:0000313" key="1">
    <source>
        <dbReference type="EMBL" id="GGI34579.1"/>
    </source>
</evidence>
<proteinExistence type="predicted"/>
<gene>
    <name evidence="1" type="ORF">GCM10010987_80070</name>
</gene>
<reference evidence="1" key="1">
    <citation type="journal article" date="2014" name="Int. J. Syst. Evol. Microbiol.">
        <title>Complete genome sequence of Corynebacterium casei LMG S-19264T (=DSM 44701T), isolated from a smear-ripened cheese.</title>
        <authorList>
            <consortium name="US DOE Joint Genome Institute (JGI-PGF)"/>
            <person name="Walter F."/>
            <person name="Albersmeier A."/>
            <person name="Kalinowski J."/>
            <person name="Ruckert C."/>
        </authorList>
    </citation>
    <scope>NUCLEOTIDE SEQUENCE</scope>
    <source>
        <strain evidence="1">CGMCC 1.15034</strain>
    </source>
</reference>
<evidence type="ECO:0000313" key="2">
    <source>
        <dbReference type="Proteomes" id="UP000625079"/>
    </source>
</evidence>
<accession>A0AA87WGV9</accession>
<dbReference type="AlphaFoldDB" id="A0AA87WGV9"/>
<reference evidence="1" key="2">
    <citation type="submission" date="2022-12" db="EMBL/GenBank/DDBJ databases">
        <authorList>
            <person name="Sun Q."/>
            <person name="Zhou Y."/>
        </authorList>
    </citation>
    <scope>NUCLEOTIDE SEQUENCE</scope>
    <source>
        <strain evidence="1">CGMCC 1.15034</strain>
    </source>
</reference>
<dbReference type="EMBL" id="BMHC01000050">
    <property type="protein sequence ID" value="GGI34579.1"/>
    <property type="molecule type" value="Genomic_DNA"/>
</dbReference>
<sequence length="52" mass="6087">MGKLRVSRRLAYHLGQEARRGGIRIDENPFPPYSGGHNLWRLGWEEEDHKLS</sequence>